<evidence type="ECO:0000256" key="11">
    <source>
        <dbReference type="HAMAP-Rule" id="MF_01393"/>
    </source>
</evidence>
<feature type="transmembrane region" description="Helical" evidence="11">
    <location>
        <begin position="269"/>
        <end position="292"/>
    </location>
</feature>
<proteinExistence type="inferred from homology"/>
<dbReference type="CDD" id="cd00310">
    <property type="entry name" value="ATP-synt_Fo_a_6"/>
    <property type="match status" value="1"/>
</dbReference>
<dbReference type="OrthoDB" id="9809130at2"/>
<dbReference type="EMBL" id="PYFT01000001">
    <property type="protein sequence ID" value="PSR54777.1"/>
    <property type="molecule type" value="Genomic_DNA"/>
</dbReference>
<dbReference type="RefSeq" id="WP_106930764.1">
    <property type="nucleotide sequence ID" value="NZ_PYFT01000001.1"/>
</dbReference>
<dbReference type="PRINTS" id="PR00123">
    <property type="entry name" value="ATPASEA"/>
</dbReference>
<dbReference type="InterPro" id="IPR000568">
    <property type="entry name" value="ATP_synth_F0_asu"/>
</dbReference>
<dbReference type="InterPro" id="IPR035908">
    <property type="entry name" value="F0_ATP_A_sf"/>
</dbReference>
<gene>
    <name evidence="11 14" type="primary">atpB</name>
    <name evidence="14" type="ORF">AHMF7605_15320</name>
</gene>
<keyword evidence="3 11" id="KW-0813">Transport</keyword>
<comment type="subcellular location">
    <subcellularLocation>
        <location evidence="11 12">Cell membrane</location>
        <topology evidence="11 12">Multi-pass membrane protein</topology>
    </subcellularLocation>
    <subcellularLocation>
        <location evidence="1">Membrane</location>
        <topology evidence="1">Multi-pass membrane protein</topology>
    </subcellularLocation>
</comment>
<evidence type="ECO:0000256" key="6">
    <source>
        <dbReference type="ARBA" id="ARBA00022781"/>
    </source>
</evidence>
<feature type="transmembrane region" description="Helical" evidence="11">
    <location>
        <begin position="244"/>
        <end position="263"/>
    </location>
</feature>
<organism evidence="14 15">
    <name type="scientific">Adhaeribacter arboris</name>
    <dbReference type="NCBI Taxonomy" id="2072846"/>
    <lineage>
        <taxon>Bacteria</taxon>
        <taxon>Pseudomonadati</taxon>
        <taxon>Bacteroidota</taxon>
        <taxon>Cytophagia</taxon>
        <taxon>Cytophagales</taxon>
        <taxon>Hymenobacteraceae</taxon>
        <taxon>Adhaeribacter</taxon>
    </lineage>
</organism>
<evidence type="ECO:0000313" key="14">
    <source>
        <dbReference type="EMBL" id="PSR54777.1"/>
    </source>
</evidence>
<keyword evidence="6 11" id="KW-0375">Hydrogen ion transport</keyword>
<feature type="transmembrane region" description="Helical" evidence="11">
    <location>
        <begin position="304"/>
        <end position="325"/>
    </location>
</feature>
<dbReference type="GO" id="GO:0045259">
    <property type="term" value="C:proton-transporting ATP synthase complex"/>
    <property type="evidence" value="ECO:0007669"/>
    <property type="project" value="UniProtKB-KW"/>
</dbReference>
<feature type="transmembrane region" description="Helical" evidence="11">
    <location>
        <begin position="184"/>
        <end position="204"/>
    </location>
</feature>
<evidence type="ECO:0000256" key="7">
    <source>
        <dbReference type="ARBA" id="ARBA00022989"/>
    </source>
</evidence>
<evidence type="ECO:0000256" key="5">
    <source>
        <dbReference type="ARBA" id="ARBA00022692"/>
    </source>
</evidence>
<evidence type="ECO:0000256" key="1">
    <source>
        <dbReference type="ARBA" id="ARBA00004141"/>
    </source>
</evidence>
<dbReference type="AlphaFoldDB" id="A0A2T2YGY7"/>
<sequence>MNKLLILLFSFFTFAATAAEPAHEETNFDPGSMITHHITDDYSWHFADNFVVHLPVIVYGKNGLEVFSSSNFYNEHHQIVPYKGYVMEHGHIYYANEEGEPLTQATADGKEKHVGPLDFSITKNVASLFLSVALLLGIFFTVAGRYKSNRGKAPRGIQSFFEPIIIFIRDDIAKPNIGPKYERYLPYLLTIFFFIWFNNLLGLMPGGANLTGNIAVTLVLAVFTLVITLFSSNKAYWAHIFKTPGVPVALLPIMIPIELVGILTKPFSLMVRLFANITAGHIIILSLFSLIFIFKSFAIGPISVAFAIFMNFLELFVALLQAYVFTLLTSMYFGGAVEEHDHADDMGHGAH</sequence>
<evidence type="ECO:0000256" key="8">
    <source>
        <dbReference type="ARBA" id="ARBA00023065"/>
    </source>
</evidence>
<name>A0A2T2YGY7_9BACT</name>
<dbReference type="SUPFAM" id="SSF81336">
    <property type="entry name" value="F1F0 ATP synthase subunit A"/>
    <property type="match status" value="1"/>
</dbReference>
<keyword evidence="5 11" id="KW-0812">Transmembrane</keyword>
<comment type="similarity">
    <text evidence="2 11 12">Belongs to the ATPase A chain family.</text>
</comment>
<evidence type="ECO:0000256" key="9">
    <source>
        <dbReference type="ARBA" id="ARBA00023136"/>
    </source>
</evidence>
<protein>
    <recommendedName>
        <fullName evidence="11 12">ATP synthase subunit a</fullName>
    </recommendedName>
    <alternativeName>
        <fullName evidence="11">ATP synthase F0 sector subunit a</fullName>
    </alternativeName>
    <alternativeName>
        <fullName evidence="11">F-ATPase subunit 6</fullName>
    </alternativeName>
</protein>
<keyword evidence="8 11" id="KW-0406">Ion transport</keyword>
<evidence type="ECO:0000256" key="10">
    <source>
        <dbReference type="ARBA" id="ARBA00023310"/>
    </source>
</evidence>
<accession>A0A2T2YGY7</accession>
<feature type="chain" id="PRO_5015742042" description="ATP synthase subunit a" evidence="13">
    <location>
        <begin position="19"/>
        <end position="351"/>
    </location>
</feature>
<evidence type="ECO:0000256" key="3">
    <source>
        <dbReference type="ARBA" id="ARBA00022448"/>
    </source>
</evidence>
<feature type="transmembrane region" description="Helical" evidence="11">
    <location>
        <begin position="210"/>
        <end position="232"/>
    </location>
</feature>
<evidence type="ECO:0000313" key="15">
    <source>
        <dbReference type="Proteomes" id="UP000240357"/>
    </source>
</evidence>
<dbReference type="HAMAP" id="MF_01393">
    <property type="entry name" value="ATP_synth_a_bact"/>
    <property type="match status" value="1"/>
</dbReference>
<reference evidence="14 15" key="1">
    <citation type="submission" date="2018-03" db="EMBL/GenBank/DDBJ databases">
        <title>Adhaeribacter sp. HMF7605 Genome sequencing and assembly.</title>
        <authorList>
            <person name="Kang H."/>
            <person name="Kang J."/>
            <person name="Cha I."/>
            <person name="Kim H."/>
            <person name="Joh K."/>
        </authorList>
    </citation>
    <scope>NUCLEOTIDE SEQUENCE [LARGE SCALE GENOMIC DNA]</scope>
    <source>
        <strain evidence="14 15">HMF7605</strain>
    </source>
</reference>
<dbReference type="Gene3D" id="1.20.120.220">
    <property type="entry name" value="ATP synthase, F0 complex, subunit A"/>
    <property type="match status" value="1"/>
</dbReference>
<dbReference type="PANTHER" id="PTHR11410:SF0">
    <property type="entry name" value="ATP SYNTHASE SUBUNIT A"/>
    <property type="match status" value="1"/>
</dbReference>
<keyword evidence="11" id="KW-1003">Cell membrane</keyword>
<feature type="signal peptide" evidence="13">
    <location>
        <begin position="1"/>
        <end position="18"/>
    </location>
</feature>
<keyword evidence="10 11" id="KW-0066">ATP synthesis</keyword>
<keyword evidence="7 11" id="KW-1133">Transmembrane helix</keyword>
<dbReference type="PANTHER" id="PTHR11410">
    <property type="entry name" value="ATP SYNTHASE SUBUNIT A"/>
    <property type="match status" value="1"/>
</dbReference>
<evidence type="ECO:0000256" key="13">
    <source>
        <dbReference type="SAM" id="SignalP"/>
    </source>
</evidence>
<evidence type="ECO:0000256" key="4">
    <source>
        <dbReference type="ARBA" id="ARBA00022547"/>
    </source>
</evidence>
<keyword evidence="13" id="KW-0732">Signal</keyword>
<dbReference type="GO" id="GO:0005886">
    <property type="term" value="C:plasma membrane"/>
    <property type="evidence" value="ECO:0007669"/>
    <property type="project" value="UniProtKB-SubCell"/>
</dbReference>
<keyword evidence="15" id="KW-1185">Reference proteome</keyword>
<feature type="transmembrane region" description="Helical" evidence="11">
    <location>
        <begin position="125"/>
        <end position="146"/>
    </location>
</feature>
<comment type="function">
    <text evidence="11 12">Key component of the proton channel; it plays a direct role in the translocation of protons across the membrane.</text>
</comment>
<dbReference type="GO" id="GO:0046933">
    <property type="term" value="F:proton-transporting ATP synthase activity, rotational mechanism"/>
    <property type="evidence" value="ECO:0007669"/>
    <property type="project" value="UniProtKB-UniRule"/>
</dbReference>
<dbReference type="InterPro" id="IPR045083">
    <property type="entry name" value="ATP_synth_F0_asu_bact/mt"/>
</dbReference>
<comment type="caution">
    <text evidence="14">The sequence shown here is derived from an EMBL/GenBank/DDBJ whole genome shotgun (WGS) entry which is preliminary data.</text>
</comment>
<keyword evidence="9 11" id="KW-0472">Membrane</keyword>
<evidence type="ECO:0000256" key="12">
    <source>
        <dbReference type="RuleBase" id="RU000483"/>
    </source>
</evidence>
<keyword evidence="4 11" id="KW-0138">CF(0)</keyword>
<dbReference type="NCBIfam" id="TIGR01131">
    <property type="entry name" value="ATP_synt_6_or_A"/>
    <property type="match status" value="1"/>
</dbReference>
<dbReference type="Proteomes" id="UP000240357">
    <property type="component" value="Unassembled WGS sequence"/>
</dbReference>
<evidence type="ECO:0000256" key="2">
    <source>
        <dbReference type="ARBA" id="ARBA00006810"/>
    </source>
</evidence>
<dbReference type="Pfam" id="PF00119">
    <property type="entry name" value="ATP-synt_A"/>
    <property type="match status" value="1"/>
</dbReference>